<name>A0A1I2YV46_9FIRM</name>
<proteinExistence type="predicted"/>
<accession>A0A1I2YV46</accession>
<evidence type="ECO:0000256" key="1">
    <source>
        <dbReference type="SAM" id="MobiDB-lite"/>
    </source>
</evidence>
<dbReference type="Proteomes" id="UP000199337">
    <property type="component" value="Unassembled WGS sequence"/>
</dbReference>
<keyword evidence="3" id="KW-1185">Reference proteome</keyword>
<evidence type="ECO:0000313" key="3">
    <source>
        <dbReference type="Proteomes" id="UP000199337"/>
    </source>
</evidence>
<reference evidence="3" key="1">
    <citation type="submission" date="2016-10" db="EMBL/GenBank/DDBJ databases">
        <authorList>
            <person name="Varghese N."/>
            <person name="Submissions S."/>
        </authorList>
    </citation>
    <scope>NUCLEOTIDE SEQUENCE [LARGE SCALE GENOMIC DNA]</scope>
    <source>
        <strain evidence="3">DSM 17038</strain>
    </source>
</reference>
<dbReference type="STRING" id="341036.SAMN05660649_04611"/>
<dbReference type="InterPro" id="IPR019076">
    <property type="entry name" value="Spore_lipoprot_YhcN/YlaJ-like"/>
</dbReference>
<dbReference type="Pfam" id="PF09580">
    <property type="entry name" value="Spore_YhcN_YlaJ"/>
    <property type="match status" value="1"/>
</dbReference>
<dbReference type="AlphaFoldDB" id="A0A1I2YV46"/>
<feature type="region of interest" description="Disordered" evidence="1">
    <location>
        <begin position="30"/>
        <end position="49"/>
    </location>
</feature>
<dbReference type="EMBL" id="FOOX01000023">
    <property type="protein sequence ID" value="SFH29295.1"/>
    <property type="molecule type" value="Genomic_DNA"/>
</dbReference>
<gene>
    <name evidence="2" type="ORF">SAMN05660649_04611</name>
</gene>
<keyword evidence="2" id="KW-0449">Lipoprotein</keyword>
<sequence length="163" mass="17913">MMKKNTSAIIIAALTILLLTLNIGCSALTGPEKKPRAEKTKSGSAEKVQVDHETAEQIKQISQKVKGVDEVTAVVVNKDVSVALKVSGVDRLRLKQIKKEVQDKIMATVGKDDEIHVTTDKKLFSEIQKLEQQIKTSAGDKAFDKKLTDIKNKVSKINEDMQG</sequence>
<feature type="compositionally biased region" description="Basic and acidic residues" evidence="1">
    <location>
        <begin position="31"/>
        <end position="41"/>
    </location>
</feature>
<dbReference type="OrthoDB" id="2885813at2"/>
<protein>
    <submittedName>
        <fullName evidence="2">Sporulation lipoprotein YhcN/YlaJ (Spore_YhcN_YlaJ)</fullName>
    </submittedName>
</protein>
<evidence type="ECO:0000313" key="2">
    <source>
        <dbReference type="EMBL" id="SFH29295.1"/>
    </source>
</evidence>
<organism evidence="2 3">
    <name type="scientific">Desulfotruncus arcticus DSM 17038</name>
    <dbReference type="NCBI Taxonomy" id="1121424"/>
    <lineage>
        <taxon>Bacteria</taxon>
        <taxon>Bacillati</taxon>
        <taxon>Bacillota</taxon>
        <taxon>Clostridia</taxon>
        <taxon>Eubacteriales</taxon>
        <taxon>Desulfallaceae</taxon>
        <taxon>Desulfotruncus</taxon>
    </lineage>
</organism>